<keyword evidence="3" id="KW-1185">Reference proteome</keyword>
<sequence length="151" mass="16860">RHPPSAKENQRAREPLTLLPHRRKRPPCPPLSKTENPLSQNQRRRPIFPPSLSATSFSPQPRPANPAHNIFFISGHHPAIGIFGSQNQKPQRGLLFPVEAVAPRRNTAAAPAVFFSDDVSASTPPTSHRPRSPSSAQTRQSFPHRRRLETQ</sequence>
<dbReference type="Proteomes" id="UP000807159">
    <property type="component" value="Chromosome 1"/>
</dbReference>
<evidence type="ECO:0000313" key="3">
    <source>
        <dbReference type="Proteomes" id="UP000807159"/>
    </source>
</evidence>
<feature type="region of interest" description="Disordered" evidence="1">
    <location>
        <begin position="116"/>
        <end position="151"/>
    </location>
</feature>
<comment type="caution">
    <text evidence="2">The sequence shown here is derived from an EMBL/GenBank/DDBJ whole genome shotgun (WGS) entry which is preliminary data.</text>
</comment>
<organism evidence="2 3">
    <name type="scientific">Populus deltoides</name>
    <name type="common">Eastern poplar</name>
    <name type="synonym">Eastern cottonwood</name>
    <dbReference type="NCBI Taxonomy" id="3696"/>
    <lineage>
        <taxon>Eukaryota</taxon>
        <taxon>Viridiplantae</taxon>
        <taxon>Streptophyta</taxon>
        <taxon>Embryophyta</taxon>
        <taxon>Tracheophyta</taxon>
        <taxon>Spermatophyta</taxon>
        <taxon>Magnoliopsida</taxon>
        <taxon>eudicotyledons</taxon>
        <taxon>Gunneridae</taxon>
        <taxon>Pentapetalae</taxon>
        <taxon>rosids</taxon>
        <taxon>fabids</taxon>
        <taxon>Malpighiales</taxon>
        <taxon>Salicaceae</taxon>
        <taxon>Saliceae</taxon>
        <taxon>Populus</taxon>
    </lineage>
</organism>
<dbReference type="AlphaFoldDB" id="A0A8T2ZUV4"/>
<proteinExistence type="predicted"/>
<feature type="non-terminal residue" evidence="2">
    <location>
        <position position="1"/>
    </location>
</feature>
<reference evidence="2" key="1">
    <citation type="journal article" date="2021" name="J. Hered.">
        <title>Genome Assembly of Salicaceae Populus deltoides (Eastern Cottonwood) I-69 Based on Nanopore Sequencing and Hi-C Technologies.</title>
        <authorList>
            <person name="Bai S."/>
            <person name="Wu H."/>
            <person name="Zhang J."/>
            <person name="Pan Z."/>
            <person name="Zhao W."/>
            <person name="Li Z."/>
            <person name="Tong C."/>
        </authorList>
    </citation>
    <scope>NUCLEOTIDE SEQUENCE</scope>
    <source>
        <tissue evidence="2">Leaf</tissue>
    </source>
</reference>
<feature type="compositionally biased region" description="Low complexity" evidence="1">
    <location>
        <begin position="120"/>
        <end position="136"/>
    </location>
</feature>
<gene>
    <name evidence="2" type="ORF">H0E87_001852</name>
</gene>
<accession>A0A8T2ZUV4</accession>
<evidence type="ECO:0000256" key="1">
    <source>
        <dbReference type="SAM" id="MobiDB-lite"/>
    </source>
</evidence>
<feature type="region of interest" description="Disordered" evidence="1">
    <location>
        <begin position="1"/>
        <end position="70"/>
    </location>
</feature>
<protein>
    <submittedName>
        <fullName evidence="2">Uncharacterized protein</fullName>
    </submittedName>
</protein>
<dbReference type="EMBL" id="JACEGQ020000001">
    <property type="protein sequence ID" value="KAH8520562.1"/>
    <property type="molecule type" value="Genomic_DNA"/>
</dbReference>
<evidence type="ECO:0000313" key="2">
    <source>
        <dbReference type="EMBL" id="KAH8520562.1"/>
    </source>
</evidence>
<feature type="compositionally biased region" description="Basic residues" evidence="1">
    <location>
        <begin position="142"/>
        <end position="151"/>
    </location>
</feature>
<name>A0A8T2ZUV4_POPDE</name>